<feature type="region of interest" description="Disordered" evidence="1">
    <location>
        <begin position="694"/>
        <end position="719"/>
    </location>
</feature>
<evidence type="ECO:0000313" key="3">
    <source>
        <dbReference type="Proteomes" id="UP000250572"/>
    </source>
</evidence>
<feature type="compositionally biased region" description="Basic and acidic residues" evidence="1">
    <location>
        <begin position="583"/>
        <end position="602"/>
    </location>
</feature>
<name>A0A315WPU2_GAMAF</name>
<dbReference type="AlphaFoldDB" id="A0A315WPU2"/>
<accession>A0A315WPU2</accession>
<reference evidence="2 3" key="1">
    <citation type="journal article" date="2018" name="G3 (Bethesda)">
        <title>A High-Quality Reference Genome for the Invasive Mosquitofish Gambusia affinis Using a Chicago Library.</title>
        <authorList>
            <person name="Hoffberg S.L."/>
            <person name="Troendle N.J."/>
            <person name="Glenn T.C."/>
            <person name="Mahmud O."/>
            <person name="Louha S."/>
            <person name="Chalopin D."/>
            <person name="Bennetzen J.L."/>
            <person name="Mauricio R."/>
        </authorList>
    </citation>
    <scope>NUCLEOTIDE SEQUENCE [LARGE SCALE GENOMIC DNA]</scope>
    <source>
        <strain evidence="2">NE01/NJP1002.9</strain>
        <tissue evidence="2">Muscle</tissue>
    </source>
</reference>
<sequence>MGVGGLAFLPPVMSNDTAQSALTCGRFSVTSTRRFGLRSVTVATSPKQHPVGPRPWRNLLLCAVQIQLGSQPELSSVKLLHAAATAWDANRITDGKEPLECNRNIFVQLQLDHVLHSREPELLTAGDQRGDPLKTPLFTSAEQLQVAPFLLHLELQHLLQQLLPKQFDCTFRLGQMNQTRVQLKSTKRGWCENTARPFTDILLRPENDGPDQAGLRRTRVIDAVIVTGADLRARLLQKLHGSSPSRFLSSAVMPGRALYSTAGLQKLKLEAAGEATGEGLRPAAIFVFASTAPLKNDLQRPLLDGGETTTIKKKVYADMSEQRDKPISHHYEEACRQRSKPPQQQVASPHPVIKACGTIVNTLLLAQILAESRGAVPLLAVILDPLLSSPAVIKASSSSSAMARPSWSEFSECLPWSPWSDAPLLLSSRKFPALRRSTSSRFWWLKPADVLRGEWAELTPGTQEYFPETGSWSFLRVRLLLFVFVFSSSPSLVRMTRAAVSQEERGSSREFSTESNQPRVKEVASNNIVEREVQPPKPPKHRKKKVSFAVWLEQQELKISAENIEHQDASPVIDNESIAKALEAGDQKGDRPTPESETDEKNQVPIKTCLEEQVPIEQETPEKEQPFESGVENVKKQDTSLPEKEEGGQENSFKKEICQEEPVISKTELVDEKKNIPKSQKKLIVNKESIFKPQETLEQKAEKSPSTGEPKDNIQTGNLTEVPDIEAKYPNLFTIHQGLSPHQEQLKPTSRHKNHCAYVTEKTVSFTVQDGAAPYVKAEYNKCSWAKKCPTLLSAAIQQRAPLVMLKRSR</sequence>
<gene>
    <name evidence="2" type="ORF">CCH79_00006491</name>
</gene>
<evidence type="ECO:0000256" key="1">
    <source>
        <dbReference type="SAM" id="MobiDB-lite"/>
    </source>
</evidence>
<protein>
    <submittedName>
        <fullName evidence="2">Uncharacterized protein</fullName>
    </submittedName>
</protein>
<proteinExistence type="predicted"/>
<feature type="compositionally biased region" description="Polar residues" evidence="1">
    <location>
        <begin position="513"/>
        <end position="528"/>
    </location>
</feature>
<keyword evidence="3" id="KW-1185">Reference proteome</keyword>
<feature type="compositionally biased region" description="Basic and acidic residues" evidence="1">
    <location>
        <begin position="633"/>
        <end position="652"/>
    </location>
</feature>
<feature type="region of interest" description="Disordered" evidence="1">
    <location>
        <begin position="583"/>
        <end position="652"/>
    </location>
</feature>
<feature type="region of interest" description="Disordered" evidence="1">
    <location>
        <begin position="503"/>
        <end position="545"/>
    </location>
</feature>
<dbReference type="Proteomes" id="UP000250572">
    <property type="component" value="Unassembled WGS sequence"/>
</dbReference>
<dbReference type="EMBL" id="NHOQ01000244">
    <property type="protein sequence ID" value="PWA31885.1"/>
    <property type="molecule type" value="Genomic_DNA"/>
</dbReference>
<comment type="caution">
    <text evidence="2">The sequence shown here is derived from an EMBL/GenBank/DDBJ whole genome shotgun (WGS) entry which is preliminary data.</text>
</comment>
<evidence type="ECO:0000313" key="2">
    <source>
        <dbReference type="EMBL" id="PWA31885.1"/>
    </source>
</evidence>
<organism evidence="2 3">
    <name type="scientific">Gambusia affinis</name>
    <name type="common">Western mosquitofish</name>
    <name type="synonym">Heterandria affinis</name>
    <dbReference type="NCBI Taxonomy" id="33528"/>
    <lineage>
        <taxon>Eukaryota</taxon>
        <taxon>Metazoa</taxon>
        <taxon>Chordata</taxon>
        <taxon>Craniata</taxon>
        <taxon>Vertebrata</taxon>
        <taxon>Euteleostomi</taxon>
        <taxon>Actinopterygii</taxon>
        <taxon>Neopterygii</taxon>
        <taxon>Teleostei</taxon>
        <taxon>Neoteleostei</taxon>
        <taxon>Acanthomorphata</taxon>
        <taxon>Ovalentaria</taxon>
        <taxon>Atherinomorphae</taxon>
        <taxon>Cyprinodontiformes</taxon>
        <taxon>Poeciliidae</taxon>
        <taxon>Poeciliinae</taxon>
        <taxon>Gambusia</taxon>
    </lineage>
</organism>
<feature type="compositionally biased region" description="Basic and acidic residues" evidence="1">
    <location>
        <begin position="503"/>
        <end position="512"/>
    </location>
</feature>